<gene>
    <name evidence="3" type="ordered locus">CPF_0083</name>
</gene>
<dbReference type="InterPro" id="IPR011051">
    <property type="entry name" value="RmlC_Cupin_sf"/>
</dbReference>
<dbReference type="GO" id="GO:0019310">
    <property type="term" value="P:inositol catabolic process"/>
    <property type="evidence" value="ECO:0007669"/>
    <property type="project" value="InterPro"/>
</dbReference>
<dbReference type="PANTHER" id="PTHR39193">
    <property type="entry name" value="5-DEOXY-GLUCURONATE ISOMERASE"/>
    <property type="match status" value="1"/>
</dbReference>
<name>A0A0H2YNH4_CLOP1</name>
<evidence type="ECO:0000256" key="2">
    <source>
        <dbReference type="SAM" id="Coils"/>
    </source>
</evidence>
<dbReference type="InterPro" id="IPR024203">
    <property type="entry name" value="Deoxy-glucuronate_isom_IolB"/>
</dbReference>
<dbReference type="AlphaFoldDB" id="A0A0H2YNH4"/>
<dbReference type="SUPFAM" id="SSF51182">
    <property type="entry name" value="RmlC-like cupins"/>
    <property type="match status" value="1"/>
</dbReference>
<dbReference type="PaxDb" id="195103-CPF_0083"/>
<keyword evidence="4" id="KW-1185">Reference proteome</keyword>
<protein>
    <submittedName>
        <fullName evidence="3">Myo-inositol catabolism protein IolB</fullName>
    </submittedName>
</protein>
<dbReference type="InterPro" id="IPR014710">
    <property type="entry name" value="RmlC-like_jellyroll"/>
</dbReference>
<dbReference type="Pfam" id="PF04962">
    <property type="entry name" value="KduI"/>
    <property type="match status" value="1"/>
</dbReference>
<keyword evidence="2" id="KW-0175">Coiled coil</keyword>
<keyword evidence="1" id="KW-0413">Isomerase</keyword>
<feature type="coiled-coil region" evidence="2">
    <location>
        <begin position="88"/>
        <end position="115"/>
    </location>
</feature>
<dbReference type="RefSeq" id="WP_011590052.1">
    <property type="nucleotide sequence ID" value="NC_008261.1"/>
</dbReference>
<dbReference type="PIRSF" id="PIRSF036628">
    <property type="entry name" value="IolB"/>
    <property type="match status" value="1"/>
</dbReference>
<proteinExistence type="predicted"/>
<dbReference type="KEGG" id="cpf:CPF_0083"/>
<dbReference type="EMBL" id="CP000246">
    <property type="protein sequence ID" value="ABG82276.1"/>
    <property type="molecule type" value="Genomic_DNA"/>
</dbReference>
<dbReference type="InterPro" id="IPR021120">
    <property type="entry name" value="KduI/IolB_isomerase"/>
</dbReference>
<accession>A0A0H2YNH4</accession>
<dbReference type="STRING" id="195103.CPF_0083"/>
<sequence>MVENIGFSEDGKKIVTEINGKHSSMLMDIEVIKMKKGNKIVILEPKKEVAVLLMEGKIKYLWENKEVEASRKNVFEEEGFCLHVCKNVEVKVEALEEAEILIQKAENDKEFLAKLYRPEDVIIQESSLDKWDGTAARKIKTFFDYSNAPYSNMVNGEIVSYPGRWSSYIPHEHPQPEVYYYKFDKPQGFGACFIGDEAYKVKDGGYAIIEGGYTHPQATAPGYRMYYCWMIRHLDGNPWTDRIDDPAHVWLLDEK</sequence>
<evidence type="ECO:0000256" key="1">
    <source>
        <dbReference type="ARBA" id="ARBA00023235"/>
    </source>
</evidence>
<organism evidence="3 4">
    <name type="scientific">Clostridium perfringens (strain ATCC 13124 / DSM 756 / JCM 1290 / NCIMB 6125 / NCTC 8237 / Type A)</name>
    <dbReference type="NCBI Taxonomy" id="195103"/>
    <lineage>
        <taxon>Bacteria</taxon>
        <taxon>Bacillati</taxon>
        <taxon>Bacillota</taxon>
        <taxon>Clostridia</taxon>
        <taxon>Eubacteriales</taxon>
        <taxon>Clostridiaceae</taxon>
        <taxon>Clostridium</taxon>
    </lineage>
</organism>
<reference evidence="3 4" key="1">
    <citation type="journal article" date="2006" name="Genome Res.">
        <title>Skewed genomic variability in strains of the toxigenic bacterial pathogen, Clostridium perfringens.</title>
        <authorList>
            <person name="Myers G.S."/>
            <person name="Rasko D.A."/>
            <person name="Cheung J.K."/>
            <person name="Ravel J."/>
            <person name="Seshadri R."/>
            <person name="Deboy R.T."/>
            <person name="Ren Q."/>
            <person name="Varga J."/>
            <person name="Awad M.M."/>
            <person name="Brinkac L.M."/>
            <person name="Daugherty S.C."/>
            <person name="Haft D.H."/>
            <person name="Dodson R.J."/>
            <person name="Madupu R."/>
            <person name="Nelson W.C."/>
            <person name="Rosovitz M.J."/>
            <person name="Sullivan S.A."/>
            <person name="Khouri H."/>
            <person name="Dimitrov G.I."/>
            <person name="Watkins K.L."/>
            <person name="Mulligan S."/>
            <person name="Benton J."/>
            <person name="Radune D."/>
            <person name="Fisher D.J."/>
            <person name="Atkins H.S."/>
            <person name="Hiscox T."/>
            <person name="Jost B.H."/>
            <person name="Billington S.J."/>
            <person name="Songer J.G."/>
            <person name="McClane B.A."/>
            <person name="Titball R.W."/>
            <person name="Rood J.I."/>
            <person name="Melville S.B."/>
            <person name="Paulsen I.T."/>
        </authorList>
    </citation>
    <scope>NUCLEOTIDE SEQUENCE [LARGE SCALE GENOMIC DNA]</scope>
    <source>
        <strain evidence="4">ATCC 13124 / DSM 756 / JCM 1290 / NCIMB 6125 / NCTC 8237 / S 107 / Type A</strain>
    </source>
</reference>
<dbReference type="eggNOG" id="COG3718">
    <property type="taxonomic scope" value="Bacteria"/>
</dbReference>
<dbReference type="Gene3D" id="2.60.120.10">
    <property type="entry name" value="Jelly Rolls"/>
    <property type="match status" value="2"/>
</dbReference>
<dbReference type="GO" id="GO:0008880">
    <property type="term" value="F:glucuronate isomerase activity"/>
    <property type="evidence" value="ECO:0007669"/>
    <property type="project" value="InterPro"/>
</dbReference>
<dbReference type="HOGENOM" id="CLU_084771_0_0_9"/>
<evidence type="ECO:0000313" key="4">
    <source>
        <dbReference type="Proteomes" id="UP000001823"/>
    </source>
</evidence>
<dbReference type="PANTHER" id="PTHR39193:SF1">
    <property type="entry name" value="5-DEOXY-GLUCURONATE ISOMERASE"/>
    <property type="match status" value="1"/>
</dbReference>
<evidence type="ECO:0000313" key="3">
    <source>
        <dbReference type="EMBL" id="ABG82276.1"/>
    </source>
</evidence>
<dbReference type="Proteomes" id="UP000001823">
    <property type="component" value="Chromosome"/>
</dbReference>